<dbReference type="RefSeq" id="WP_119851925.1">
    <property type="nucleotide sequence ID" value="NZ_QYSE01000001.1"/>
</dbReference>
<sequence length="147" mass="16069">MKTILLTTSLFITSLLPSYASASEEAQQLAVCLTDSLNGKERKNLAKWIYLGMSTHSIIKPFANVTEQDIDDTNRYVGALVTRLLTEDCPKQAKAAIEVGGQEAMENAFGIVGEVAMQELMAEPSVGNALGAFDKYLDQDKFDKAFQ</sequence>
<protein>
    <submittedName>
        <fullName evidence="2">Uncharacterized protein</fullName>
    </submittedName>
</protein>
<dbReference type="Proteomes" id="UP000265938">
    <property type="component" value="Unassembled WGS sequence"/>
</dbReference>
<feature type="signal peptide" evidence="1">
    <location>
        <begin position="1"/>
        <end position="22"/>
    </location>
</feature>
<keyword evidence="1" id="KW-0732">Signal</keyword>
<evidence type="ECO:0000313" key="3">
    <source>
        <dbReference type="Proteomes" id="UP000265938"/>
    </source>
</evidence>
<dbReference type="AlphaFoldDB" id="A0A3A3EL03"/>
<comment type="caution">
    <text evidence="2">The sequence shown here is derived from an EMBL/GenBank/DDBJ whole genome shotgun (WGS) entry which is preliminary data.</text>
</comment>
<evidence type="ECO:0000313" key="2">
    <source>
        <dbReference type="EMBL" id="RJF37010.1"/>
    </source>
</evidence>
<proteinExistence type="predicted"/>
<feature type="chain" id="PRO_5017471965" evidence="1">
    <location>
        <begin position="23"/>
        <end position="147"/>
    </location>
</feature>
<dbReference type="EMBL" id="QYSE01000001">
    <property type="protein sequence ID" value="RJF37010.1"/>
    <property type="molecule type" value="Genomic_DNA"/>
</dbReference>
<accession>A0A3A3EL03</accession>
<organism evidence="2 3">
    <name type="scientific">Pseudoalteromonas gelatinilytica</name>
    <dbReference type="NCBI Taxonomy" id="1703256"/>
    <lineage>
        <taxon>Bacteria</taxon>
        <taxon>Pseudomonadati</taxon>
        <taxon>Pseudomonadota</taxon>
        <taxon>Gammaproteobacteria</taxon>
        <taxon>Alteromonadales</taxon>
        <taxon>Pseudoalteromonadaceae</taxon>
        <taxon>Pseudoalteromonas</taxon>
    </lineage>
</organism>
<name>A0A3A3EL03_9GAMM</name>
<evidence type="ECO:0000256" key="1">
    <source>
        <dbReference type="SAM" id="SignalP"/>
    </source>
</evidence>
<reference evidence="2 3" key="1">
    <citation type="submission" date="2018-09" db="EMBL/GenBank/DDBJ databases">
        <title>Identification of marine bacteria producing industrial enzymes.</title>
        <authorList>
            <person name="Cheng T.H."/>
            <person name="Saidin J."/>
            <person name="Muhd D.D."/>
            <person name="Isa M.N.M."/>
            <person name="Bakar M.F.A."/>
            <person name="Ismail N."/>
        </authorList>
    </citation>
    <scope>NUCLEOTIDE SEQUENCE [LARGE SCALE GENOMIC DNA]</scope>
    <source>
        <strain evidence="2 3">MNAD 1.6</strain>
    </source>
</reference>
<gene>
    <name evidence="2" type="ORF">D4741_02685</name>
</gene>